<reference evidence="2 3" key="1">
    <citation type="journal article" date="2015" name="Antonie Van Leeuwenhoek">
        <title>Thioclava indica sp. nov., isolated from surface seawater of the Indian Ocean.</title>
        <authorList>
            <person name="Liu Y."/>
            <person name="Lai Q."/>
            <person name="Du J."/>
            <person name="Xu H."/>
            <person name="Jiang L."/>
            <person name="Shao Z."/>
        </authorList>
    </citation>
    <scope>NUCLEOTIDE SEQUENCE [LARGE SCALE GENOMIC DNA]</scope>
    <source>
        <strain evidence="2 3">DT23-4</strain>
    </source>
</reference>
<dbReference type="EMBL" id="AUNB01000001">
    <property type="protein sequence ID" value="KEO61494.1"/>
    <property type="molecule type" value="Genomic_DNA"/>
</dbReference>
<keyword evidence="3" id="KW-1185">Reference proteome</keyword>
<dbReference type="Proteomes" id="UP000027471">
    <property type="component" value="Unassembled WGS sequence"/>
</dbReference>
<proteinExistence type="predicted"/>
<accession>A0A074JYC7</accession>
<evidence type="ECO:0000256" key="1">
    <source>
        <dbReference type="SAM" id="SignalP"/>
    </source>
</evidence>
<evidence type="ECO:0000313" key="2">
    <source>
        <dbReference type="EMBL" id="KEO61494.1"/>
    </source>
</evidence>
<sequence>MKRLLLALVVMAAPAAQAQQVAFSPARILDCLADAHGS</sequence>
<gene>
    <name evidence="2" type="ORF">DT23_00580</name>
</gene>
<protein>
    <submittedName>
        <fullName evidence="2">Uncharacterized protein</fullName>
    </submittedName>
</protein>
<organism evidence="2 3">
    <name type="scientific">Thioclava indica</name>
    <dbReference type="NCBI Taxonomy" id="1353528"/>
    <lineage>
        <taxon>Bacteria</taxon>
        <taxon>Pseudomonadati</taxon>
        <taxon>Pseudomonadota</taxon>
        <taxon>Alphaproteobacteria</taxon>
        <taxon>Rhodobacterales</taxon>
        <taxon>Paracoccaceae</taxon>
        <taxon>Thioclava</taxon>
    </lineage>
</organism>
<dbReference type="AlphaFoldDB" id="A0A074JYC7"/>
<feature type="signal peptide" evidence="1">
    <location>
        <begin position="1"/>
        <end position="18"/>
    </location>
</feature>
<dbReference type="STRING" id="1353528.DT23_00580"/>
<evidence type="ECO:0000313" key="3">
    <source>
        <dbReference type="Proteomes" id="UP000027471"/>
    </source>
</evidence>
<name>A0A074JYC7_9RHOB</name>
<comment type="caution">
    <text evidence="2">The sequence shown here is derived from an EMBL/GenBank/DDBJ whole genome shotgun (WGS) entry which is preliminary data.</text>
</comment>
<feature type="chain" id="PRO_5001695238" evidence="1">
    <location>
        <begin position="19"/>
        <end position="38"/>
    </location>
</feature>
<keyword evidence="1" id="KW-0732">Signal</keyword>